<dbReference type="AlphaFoldDB" id="A0A0E9U1Y2"/>
<organism evidence="1">
    <name type="scientific">Anguilla anguilla</name>
    <name type="common">European freshwater eel</name>
    <name type="synonym">Muraena anguilla</name>
    <dbReference type="NCBI Taxonomy" id="7936"/>
    <lineage>
        <taxon>Eukaryota</taxon>
        <taxon>Metazoa</taxon>
        <taxon>Chordata</taxon>
        <taxon>Craniata</taxon>
        <taxon>Vertebrata</taxon>
        <taxon>Euteleostomi</taxon>
        <taxon>Actinopterygii</taxon>
        <taxon>Neopterygii</taxon>
        <taxon>Teleostei</taxon>
        <taxon>Anguilliformes</taxon>
        <taxon>Anguillidae</taxon>
        <taxon>Anguilla</taxon>
    </lineage>
</organism>
<proteinExistence type="predicted"/>
<name>A0A0E9U1Y2_ANGAN</name>
<accession>A0A0E9U1Y2</accession>
<reference evidence="1" key="1">
    <citation type="submission" date="2014-11" db="EMBL/GenBank/DDBJ databases">
        <authorList>
            <person name="Amaro Gonzalez C."/>
        </authorList>
    </citation>
    <scope>NUCLEOTIDE SEQUENCE</scope>
</reference>
<sequence>MKLLAGNQFLKEIFIRPLNKSFPNVFNISFAE</sequence>
<protein>
    <submittedName>
        <fullName evidence="1">Uncharacterized protein</fullName>
    </submittedName>
</protein>
<reference evidence="1" key="2">
    <citation type="journal article" date="2015" name="Fish Shellfish Immunol.">
        <title>Early steps in the European eel (Anguilla anguilla)-Vibrio vulnificus interaction in the gills: Role of the RtxA13 toxin.</title>
        <authorList>
            <person name="Callol A."/>
            <person name="Pajuelo D."/>
            <person name="Ebbesson L."/>
            <person name="Teles M."/>
            <person name="MacKenzie S."/>
            <person name="Amaro C."/>
        </authorList>
    </citation>
    <scope>NUCLEOTIDE SEQUENCE</scope>
</reference>
<dbReference type="EMBL" id="GBXM01049589">
    <property type="protein sequence ID" value="JAH58988.1"/>
    <property type="molecule type" value="Transcribed_RNA"/>
</dbReference>
<evidence type="ECO:0000313" key="1">
    <source>
        <dbReference type="EMBL" id="JAH58988.1"/>
    </source>
</evidence>